<keyword evidence="1" id="KW-0812">Transmembrane</keyword>
<dbReference type="Proteomes" id="UP000003844">
    <property type="component" value="Unassembled WGS sequence"/>
</dbReference>
<evidence type="ECO:0000313" key="3">
    <source>
        <dbReference type="Proteomes" id="UP000003844"/>
    </source>
</evidence>
<keyword evidence="3" id="KW-1185">Reference proteome</keyword>
<sequence length="177" mass="19694">MKKSLQSVIVPYGLTLGVISMLITVVIYALSLELFTKWYVTLINFSIVLVIGIMAVKKVKAIDAEPFFSFKSAFSAFFFTVLLGSLISIAFTGILFNFIDSEAAQYVQEMTLEASREMMEKFGAPQEQIDAAIAQQEGNNPFGWKNLFMGFAFSIVLYAILSLIIAAIFKEKDPNRA</sequence>
<proteinExistence type="predicted"/>
<dbReference type="EMBL" id="JH594606">
    <property type="protein sequence ID" value="EHQ04105.1"/>
    <property type="molecule type" value="Genomic_DNA"/>
</dbReference>
<dbReference type="HOGENOM" id="CLU_125439_0_0_10"/>
<accession>H2BWT2</accession>
<evidence type="ECO:0008006" key="4">
    <source>
        <dbReference type="Google" id="ProtNLM"/>
    </source>
</evidence>
<dbReference type="Pfam" id="PF13858">
    <property type="entry name" value="DUF4199"/>
    <property type="match status" value="1"/>
</dbReference>
<dbReference type="OrthoDB" id="660361at2"/>
<evidence type="ECO:0000256" key="1">
    <source>
        <dbReference type="SAM" id="Phobius"/>
    </source>
</evidence>
<dbReference type="RefSeq" id="WP_006990408.1">
    <property type="nucleotide sequence ID" value="NZ_JH594606.1"/>
</dbReference>
<keyword evidence="1" id="KW-0472">Membrane</keyword>
<keyword evidence="1" id="KW-1133">Transmembrane helix</keyword>
<feature type="transmembrane region" description="Helical" evidence="1">
    <location>
        <begin position="12"/>
        <end position="32"/>
    </location>
</feature>
<reference evidence="3" key="1">
    <citation type="journal article" date="2012" name="Stand. Genomic Sci.">
        <title>Genome sequence of the Antarctic rhodopsins-containing flavobacterium Gillisia limnaea type strain (R-8282(T)).</title>
        <authorList>
            <person name="Riedel T."/>
            <person name="Held B."/>
            <person name="Nolan M."/>
            <person name="Lucas S."/>
            <person name="Lapidus A."/>
            <person name="Tice H."/>
            <person name="Del Rio T.G."/>
            <person name="Cheng J.F."/>
            <person name="Han C."/>
            <person name="Tapia R."/>
            <person name="Goodwin L.A."/>
            <person name="Pitluck S."/>
            <person name="Liolios K."/>
            <person name="Mavromatis K."/>
            <person name="Pagani I."/>
            <person name="Ivanova N."/>
            <person name="Mikhailova N."/>
            <person name="Pati A."/>
            <person name="Chen A."/>
            <person name="Palaniappan K."/>
            <person name="Land M."/>
            <person name="Rohde M."/>
            <person name="Tindall B.J."/>
            <person name="Detter J.C."/>
            <person name="Goker M."/>
            <person name="Bristow J."/>
            <person name="Eisen J.A."/>
            <person name="Markowitz V."/>
            <person name="Hugenholtz P."/>
            <person name="Kyrpides N.C."/>
            <person name="Klenk H.P."/>
            <person name="Woyke T."/>
        </authorList>
    </citation>
    <scope>NUCLEOTIDE SEQUENCE [LARGE SCALE GENOMIC DNA]</scope>
    <source>
        <strain evidence="3">DSM 15749 / LMG 21470 / R-8282</strain>
    </source>
</reference>
<protein>
    <recommendedName>
        <fullName evidence="4">DUF4199 domain-containing protein</fullName>
    </recommendedName>
</protein>
<dbReference type="InterPro" id="IPR025250">
    <property type="entry name" value="DUF4199"/>
</dbReference>
<gene>
    <name evidence="2" type="ORF">Gilli_3508</name>
</gene>
<feature type="transmembrane region" description="Helical" evidence="1">
    <location>
        <begin position="38"/>
        <end position="56"/>
    </location>
</feature>
<dbReference type="eggNOG" id="ENOG5031WK9">
    <property type="taxonomic scope" value="Bacteria"/>
</dbReference>
<dbReference type="AlphaFoldDB" id="H2BWT2"/>
<evidence type="ECO:0000313" key="2">
    <source>
        <dbReference type="EMBL" id="EHQ04105.1"/>
    </source>
</evidence>
<name>H2BWT2_GILLR</name>
<feature type="transmembrane region" description="Helical" evidence="1">
    <location>
        <begin position="147"/>
        <end position="169"/>
    </location>
</feature>
<feature type="transmembrane region" description="Helical" evidence="1">
    <location>
        <begin position="76"/>
        <end position="99"/>
    </location>
</feature>
<organism evidence="2 3">
    <name type="scientific">Gillisia limnaea (strain DSM 15749 / LMG 21470 / R-8282)</name>
    <dbReference type="NCBI Taxonomy" id="865937"/>
    <lineage>
        <taxon>Bacteria</taxon>
        <taxon>Pseudomonadati</taxon>
        <taxon>Bacteroidota</taxon>
        <taxon>Flavobacteriia</taxon>
        <taxon>Flavobacteriales</taxon>
        <taxon>Flavobacteriaceae</taxon>
        <taxon>Gillisia</taxon>
    </lineage>
</organism>
<dbReference type="STRING" id="865937.Gilli_3508"/>